<sequence length="1034" mass="112031">VWLASAALPPPFKPFSEWGRQWPPVACRTLPFHRLAYDKNTDTIVGSRGRSLFTLPSKDLLPCSGLASSVLHLTGEKYSTSTHCLSHLPGGSLALGRNRGSFMILPPKAIAAGVNSPHELTLGGRMRFPVTSMLLLRSGELLVALQDGTVYVLQEFSRPSDHDFRIMMTPNQPPNCHAIFAPRLPSGEVLIQCRLITLFKPHRTNNRLEALTRRAALNISSHAKSAALTTQGFLVVVAVYTIESYWVDDLETLPDRRRRFLQPRGWKNREKRADVSVSLQNGGLVVASGHQLLMFDPVQIPSLSRYRLLPNFGLIFCLHVRPDGYLVVLLHADFQGRRVAQHVWQPRWAVPRSLTAKAVAMTSLTTGALAVATELGTVHFYMDGALKEPIRTQAEMHVGTHIDDVQILNNWGVVAVGQCGLKVFASAALHTGGVALHSVPFSSCQRGGVVAVQSSGDLLAVAFASKNGQAETGGRLQLYQVAPDMVQPKLIGKASFRGDILRTAVLGDYFLVASTYQIFDGALRFYSVDALTAGAAPEIEVTFEAVIYSVAALTPTVLAVSLQFGGVLILSVDFEQRCLRRITQLRVPDGSPSAVLGLPDRAGVAVAMGNSIEFFQFDLQALVGKAADSECRKSFSSWGSDSEEIPPNVTLPTYQSTIQEIHVLATGLLVGSHFFDWDGAKSKCSSGEYSPEGELSCQPCRHGWLSTVGQGGCFYMCPACKDARSFALVKWGCRLPTRTWFTFSAWVALPMASVLALIALIVGVQPVELQQHPPVDEQEEGGSTTPTTTIIAVFEMDAGSVASRASSRLGLEFSVSRIAALGGSVCLVVAALLLPPPWDLESLDILTAVGTLLGLLILPGPSQRQRGHPIHRLLTPFLMILLMLQAEILTRIAKEYSFSNESVTFLGFIATSNKEYWTWVSLHMGICLAILAAEILRQQGYQDLPTEAQSQSAGGRTCPAQYQSKNSQNMLRGMLVHFLAGASDAYTMVIFAASFEEVGCAVSGCRAFQRDSATGLSSGRGLATCGIRVSRLPS</sequence>
<dbReference type="OrthoDB" id="428480at2759"/>
<keyword evidence="1" id="KW-0472">Membrane</keyword>
<comment type="caution">
    <text evidence="2">The sequence shown here is derived from an EMBL/GenBank/DDBJ whole genome shotgun (WGS) entry which is preliminary data.</text>
</comment>
<feature type="transmembrane region" description="Helical" evidence="1">
    <location>
        <begin position="845"/>
        <end position="861"/>
    </location>
</feature>
<keyword evidence="3" id="KW-1185">Reference proteome</keyword>
<reference evidence="2" key="1">
    <citation type="submission" date="2021-02" db="EMBL/GenBank/DDBJ databases">
        <authorList>
            <person name="Dougan E. K."/>
            <person name="Rhodes N."/>
            <person name="Thang M."/>
            <person name="Chan C."/>
        </authorList>
    </citation>
    <scope>NUCLEOTIDE SEQUENCE</scope>
</reference>
<evidence type="ECO:0000313" key="3">
    <source>
        <dbReference type="Proteomes" id="UP000601435"/>
    </source>
</evidence>
<name>A0A812RFG3_9DINO</name>
<evidence type="ECO:0000313" key="2">
    <source>
        <dbReference type="EMBL" id="CAE7434590.1"/>
    </source>
</evidence>
<dbReference type="Proteomes" id="UP000601435">
    <property type="component" value="Unassembled WGS sequence"/>
</dbReference>
<feature type="transmembrane region" description="Helical" evidence="1">
    <location>
        <begin position="814"/>
        <end position="833"/>
    </location>
</feature>
<keyword evidence="1" id="KW-1133">Transmembrane helix</keyword>
<dbReference type="AlphaFoldDB" id="A0A812RFG3"/>
<evidence type="ECO:0000256" key="1">
    <source>
        <dbReference type="SAM" id="Phobius"/>
    </source>
</evidence>
<feature type="transmembrane region" description="Helical" evidence="1">
    <location>
        <begin position="740"/>
        <end position="762"/>
    </location>
</feature>
<dbReference type="EMBL" id="CAJNJA010018920">
    <property type="protein sequence ID" value="CAE7434590.1"/>
    <property type="molecule type" value="Genomic_DNA"/>
</dbReference>
<feature type="non-terminal residue" evidence="2">
    <location>
        <position position="1034"/>
    </location>
</feature>
<keyword evidence="1" id="KW-0812">Transmembrane</keyword>
<gene>
    <name evidence="2" type="ORF">SNEC2469_LOCUS11929</name>
</gene>
<protein>
    <submittedName>
        <fullName evidence="2">Uncharacterized protein</fullName>
    </submittedName>
</protein>
<accession>A0A812RFG3</accession>
<organism evidence="2 3">
    <name type="scientific">Symbiodinium necroappetens</name>
    <dbReference type="NCBI Taxonomy" id="1628268"/>
    <lineage>
        <taxon>Eukaryota</taxon>
        <taxon>Sar</taxon>
        <taxon>Alveolata</taxon>
        <taxon>Dinophyceae</taxon>
        <taxon>Suessiales</taxon>
        <taxon>Symbiodiniaceae</taxon>
        <taxon>Symbiodinium</taxon>
    </lineage>
</organism>
<proteinExistence type="predicted"/>